<sequence>MTRHWTPTKKHSTAPAAQDRFPIQDIRNGCLVRDDGAVVGGLALSPLNLALKSPRETRAVITAVYAILNSLRTPWQIVSLYRPLDLDQYVESLKDRLRQVAPRREPLLRQYLEWVLAQQDAGQAMERRYYCLMTRTGPDAVELHQETLPEVAQEWNRIRGMRATVLDDAAWESVIFGFFHPTRLNDEGVPGQWTALTQTSPDARPLNVRPKEVSLDATTRVDSVASS</sequence>
<keyword evidence="3" id="KW-1185">Reference proteome</keyword>
<organism evidence="2 3">
    <name type="scientific">Sulfobacillus harzensis</name>
    <dbReference type="NCBI Taxonomy" id="2729629"/>
    <lineage>
        <taxon>Bacteria</taxon>
        <taxon>Bacillati</taxon>
        <taxon>Bacillota</taxon>
        <taxon>Clostridia</taxon>
        <taxon>Eubacteriales</taxon>
        <taxon>Clostridiales Family XVII. Incertae Sedis</taxon>
        <taxon>Sulfobacillus</taxon>
    </lineage>
</organism>
<evidence type="ECO:0000313" key="3">
    <source>
        <dbReference type="Proteomes" id="UP000533476"/>
    </source>
</evidence>
<name>A0A7Y0L536_9FIRM</name>
<proteinExistence type="predicted"/>
<dbReference type="AlphaFoldDB" id="A0A7Y0L536"/>
<dbReference type="Pfam" id="PF26593">
    <property type="entry name" value="TraC-like"/>
    <property type="match status" value="1"/>
</dbReference>
<dbReference type="RefSeq" id="WP_169100799.1">
    <property type="nucleotide sequence ID" value="NZ_JABBVZ010000053.1"/>
</dbReference>
<evidence type="ECO:0000313" key="2">
    <source>
        <dbReference type="EMBL" id="NMP23483.1"/>
    </source>
</evidence>
<dbReference type="EMBL" id="JABBVZ010000053">
    <property type="protein sequence ID" value="NMP23483.1"/>
    <property type="molecule type" value="Genomic_DNA"/>
</dbReference>
<comment type="caution">
    <text evidence="2">The sequence shown here is derived from an EMBL/GenBank/DDBJ whole genome shotgun (WGS) entry which is preliminary data.</text>
</comment>
<gene>
    <name evidence="2" type="ORF">HIJ39_14140</name>
</gene>
<evidence type="ECO:0000259" key="1">
    <source>
        <dbReference type="Pfam" id="PF26593"/>
    </source>
</evidence>
<accession>A0A7Y0L536</accession>
<protein>
    <recommendedName>
        <fullName evidence="1">TraC-like domain-containing protein</fullName>
    </recommendedName>
</protein>
<reference evidence="2 3" key="1">
    <citation type="submission" date="2020-04" db="EMBL/GenBank/DDBJ databases">
        <authorList>
            <person name="Zhang R."/>
            <person name="Schippers A."/>
        </authorList>
    </citation>
    <scope>NUCLEOTIDE SEQUENCE [LARGE SCALE GENOMIC DNA]</scope>
    <source>
        <strain evidence="2 3">DSM 109850</strain>
    </source>
</reference>
<dbReference type="InterPro" id="IPR058596">
    <property type="entry name" value="TraC-like_dom"/>
</dbReference>
<feature type="domain" description="TraC-like" evidence="1">
    <location>
        <begin position="29"/>
        <end position="150"/>
    </location>
</feature>
<dbReference type="Proteomes" id="UP000533476">
    <property type="component" value="Unassembled WGS sequence"/>
</dbReference>